<reference evidence="2 3" key="1">
    <citation type="submission" date="2019-09" db="EMBL/GenBank/DDBJ databases">
        <title>Bird 10,000 Genomes (B10K) Project - Family phase.</title>
        <authorList>
            <person name="Zhang G."/>
        </authorList>
    </citation>
    <scope>NUCLEOTIDE SEQUENCE [LARGE SCALE GENOMIC DNA]</scope>
    <source>
        <strain evidence="2">OUT-0055</strain>
        <tissue evidence="2">Blood</tissue>
    </source>
</reference>
<dbReference type="InterPro" id="IPR007110">
    <property type="entry name" value="Ig-like_dom"/>
</dbReference>
<dbReference type="Gene3D" id="2.60.40.10">
    <property type="entry name" value="Immunoglobulins"/>
    <property type="match status" value="1"/>
</dbReference>
<evidence type="ECO:0000259" key="1">
    <source>
        <dbReference type="PROSITE" id="PS50835"/>
    </source>
</evidence>
<dbReference type="SMART" id="SM00408">
    <property type="entry name" value="IGc2"/>
    <property type="match status" value="1"/>
</dbReference>
<keyword evidence="3" id="KW-1185">Reference proteome</keyword>
<protein>
    <submittedName>
        <fullName evidence="2">KV6A7 protein</fullName>
    </submittedName>
</protein>
<dbReference type="Proteomes" id="UP000518911">
    <property type="component" value="Unassembled WGS sequence"/>
</dbReference>
<dbReference type="PANTHER" id="PTHR23267">
    <property type="entry name" value="IMMUNOGLOBULIN LIGHT CHAIN"/>
    <property type="match status" value="1"/>
</dbReference>
<evidence type="ECO:0000313" key="3">
    <source>
        <dbReference type="Proteomes" id="UP000518911"/>
    </source>
</evidence>
<proteinExistence type="predicted"/>
<sequence>TAETPTQSCSPRAGGVSAQVGWVQQSPGQLRVLPGDTAEMNCCSSLYDSNVHWYREKPDGSLERIYRSRPQSIPKGRYSGGMKPDQTRFLTISPAQREDSGVYYCSSSGINPVFGSGTRLVVSSECHPAAGDIPGEVCVPPHTPCPFSDATEPQLSILVPVGTEEAGQPPATFPLLCHLHDIPAGWDTVRWQPGGDVTPVMAAAVDEHGVLSAWSITWVSAEHW</sequence>
<name>A0A7L3WDI3_9GRUI</name>
<dbReference type="AlphaFoldDB" id="A0A7L3WDI3"/>
<dbReference type="EMBL" id="VZUJ01062627">
    <property type="protein sequence ID" value="NXV74147.1"/>
    <property type="molecule type" value="Genomic_DNA"/>
</dbReference>
<dbReference type="SUPFAM" id="SSF48726">
    <property type="entry name" value="Immunoglobulin"/>
    <property type="match status" value="2"/>
</dbReference>
<evidence type="ECO:0000313" key="2">
    <source>
        <dbReference type="EMBL" id="NXV74147.1"/>
    </source>
</evidence>
<comment type="caution">
    <text evidence="2">The sequence shown here is derived from an EMBL/GenBank/DDBJ whole genome shotgun (WGS) entry which is preliminary data.</text>
</comment>
<dbReference type="OrthoDB" id="6103117at2759"/>
<accession>A0A7L3WDI3</accession>
<gene>
    <name evidence="2" type="primary">Kv6a7</name>
    <name evidence="2" type="ORF">ATLROG_R14054</name>
</gene>
<dbReference type="SMART" id="SM00409">
    <property type="entry name" value="IG"/>
    <property type="match status" value="1"/>
</dbReference>
<dbReference type="InterPro" id="IPR013106">
    <property type="entry name" value="Ig_V-set"/>
</dbReference>
<dbReference type="InterPro" id="IPR050150">
    <property type="entry name" value="IgV_Light_Chain"/>
</dbReference>
<dbReference type="InterPro" id="IPR036179">
    <property type="entry name" value="Ig-like_dom_sf"/>
</dbReference>
<feature type="non-terminal residue" evidence="2">
    <location>
        <position position="1"/>
    </location>
</feature>
<dbReference type="InterPro" id="IPR003598">
    <property type="entry name" value="Ig_sub2"/>
</dbReference>
<dbReference type="InterPro" id="IPR013783">
    <property type="entry name" value="Ig-like_fold"/>
</dbReference>
<dbReference type="PROSITE" id="PS50835">
    <property type="entry name" value="IG_LIKE"/>
    <property type="match status" value="1"/>
</dbReference>
<dbReference type="InterPro" id="IPR003599">
    <property type="entry name" value="Ig_sub"/>
</dbReference>
<dbReference type="Pfam" id="PF07686">
    <property type="entry name" value="V-set"/>
    <property type="match status" value="1"/>
</dbReference>
<feature type="non-terminal residue" evidence="2">
    <location>
        <position position="224"/>
    </location>
</feature>
<organism evidence="2 3">
    <name type="scientific">Atlantisia rogersi</name>
    <name type="common">Inaccessible Island rail</name>
    <dbReference type="NCBI Taxonomy" id="2478892"/>
    <lineage>
        <taxon>Eukaryota</taxon>
        <taxon>Metazoa</taxon>
        <taxon>Chordata</taxon>
        <taxon>Craniata</taxon>
        <taxon>Vertebrata</taxon>
        <taxon>Euteleostomi</taxon>
        <taxon>Archelosauria</taxon>
        <taxon>Archosauria</taxon>
        <taxon>Dinosauria</taxon>
        <taxon>Saurischia</taxon>
        <taxon>Theropoda</taxon>
        <taxon>Coelurosauria</taxon>
        <taxon>Aves</taxon>
        <taxon>Neognathae</taxon>
        <taxon>Neoaves</taxon>
        <taxon>Gruiformes</taxon>
        <taxon>Rallidae</taxon>
        <taxon>Atlantisia</taxon>
    </lineage>
</organism>
<feature type="domain" description="Ig-like" evidence="1">
    <location>
        <begin position="11"/>
        <end position="123"/>
    </location>
</feature>
<dbReference type="CDD" id="cd00099">
    <property type="entry name" value="IgV"/>
    <property type="match status" value="1"/>
</dbReference>
<dbReference type="SMART" id="SM00406">
    <property type="entry name" value="IGv"/>
    <property type="match status" value="1"/>
</dbReference>